<proteinExistence type="inferred from homology"/>
<evidence type="ECO:0000256" key="3">
    <source>
        <dbReference type="ARBA" id="ARBA00022603"/>
    </source>
</evidence>
<dbReference type="PROSITE" id="PS00092">
    <property type="entry name" value="N6_MTASE"/>
    <property type="match status" value="1"/>
</dbReference>
<dbReference type="GO" id="GO:0008168">
    <property type="term" value="F:methyltransferase activity"/>
    <property type="evidence" value="ECO:0007669"/>
    <property type="project" value="UniProtKB-KW"/>
</dbReference>
<dbReference type="Pfam" id="PF01555">
    <property type="entry name" value="N6_N4_Mtase"/>
    <property type="match status" value="1"/>
</dbReference>
<dbReference type="GO" id="GO:0032259">
    <property type="term" value="P:methylation"/>
    <property type="evidence" value="ECO:0007669"/>
    <property type="project" value="UniProtKB-KW"/>
</dbReference>
<dbReference type="SUPFAM" id="SSF53335">
    <property type="entry name" value="S-adenosyl-L-methionine-dependent methyltransferases"/>
    <property type="match status" value="1"/>
</dbReference>
<dbReference type="RefSeq" id="WP_290254006.1">
    <property type="nucleotide sequence ID" value="NZ_JAUGQQ010000003.1"/>
</dbReference>
<dbReference type="InterPro" id="IPR002295">
    <property type="entry name" value="N4/N6-MTase_EcoPI_Mod-like"/>
</dbReference>
<dbReference type="InterPro" id="IPR002052">
    <property type="entry name" value="DNA_methylase_N6_adenine_CS"/>
</dbReference>
<evidence type="ECO:0000256" key="5">
    <source>
        <dbReference type="ARBA" id="ARBA00022691"/>
    </source>
</evidence>
<dbReference type="InterPro" id="IPR002941">
    <property type="entry name" value="DNA_methylase_N4/N6"/>
</dbReference>
<gene>
    <name evidence="8" type="ORF">QRD02_05910</name>
</gene>
<accession>A0ABT8DGQ2</accession>
<keyword evidence="4 8" id="KW-0808">Transferase</keyword>
<evidence type="ECO:0000256" key="6">
    <source>
        <dbReference type="ARBA" id="ARBA00047942"/>
    </source>
</evidence>
<dbReference type="Proteomes" id="UP001244787">
    <property type="component" value="Unassembled WGS sequence"/>
</dbReference>
<keyword evidence="3 8" id="KW-0489">Methyltransferase</keyword>
<sequence length="540" mass="62209">MAKKNLQKLELTWIGKGEEPKLEPRILIENPEYSYGDPNSPNMLIHGDNLLALKALEQDYAGKVKCIYIDPPYNTGSAFEYYDDGVEHSIWLSLMRDRLKILYKLLSNDGFIFVQIDNNEMAYLKVLMDEIFGRKNFVNDIIWKRRGGAANPLNRLNNVTDFILWYSKTPENLVEPIYTLEDDHTQKYIKERFKGKLPDGRVYMLAPIERNAKLGMRETLRYEYKGYKPKWGWMVSEENLKKMDSEQKIHWNTKGRPNRRVFLEEYKGQPVGNLWTDIKVINPMSAERLDFDGQKPEALLQRVFKLTTNPGDLVLDSFLGSGSTAAAAHKMKLKYIGIELRDQVYSFTIPRLQRIINGSDLGGITSTENWKGGGGFKFYTLAPSLLKKDKFGNEIINPSYNADMLAAAMAKQEGFKYQPDENIYWKQGQSSEQDFIFTTTQFLTVEALDSIKDEMKPDETLLICCKSFQKECKGKFGNITIKKIPLMLLGRCEYGKEDYSLNIINMPVEDKNEDSEDTIEEISVQAIRDKNKSTDQTSLF</sequence>
<comment type="caution">
    <text evidence="8">The sequence shown here is derived from an EMBL/GenBank/DDBJ whole genome shotgun (WGS) entry which is preliminary data.</text>
</comment>
<dbReference type="EMBL" id="JAUGQQ010000003">
    <property type="protein sequence ID" value="MDN3723909.1"/>
    <property type="molecule type" value="Genomic_DNA"/>
</dbReference>
<feature type="domain" description="DNA methylase N-4/N-6" evidence="7">
    <location>
        <begin position="64"/>
        <end position="344"/>
    </location>
</feature>
<comment type="similarity">
    <text evidence="1">Belongs to the N(4)/N(6)-methyltransferase family.</text>
</comment>
<dbReference type="Gene3D" id="3.40.50.150">
    <property type="entry name" value="Vaccinia Virus protein VP39"/>
    <property type="match status" value="1"/>
</dbReference>
<evidence type="ECO:0000256" key="4">
    <source>
        <dbReference type="ARBA" id="ARBA00022679"/>
    </source>
</evidence>
<dbReference type="InterPro" id="IPR029063">
    <property type="entry name" value="SAM-dependent_MTases_sf"/>
</dbReference>
<comment type="catalytic activity">
    <reaction evidence="6">
        <text>a 2'-deoxyadenosine in DNA + S-adenosyl-L-methionine = an N(6)-methyl-2'-deoxyadenosine in DNA + S-adenosyl-L-homocysteine + H(+)</text>
        <dbReference type="Rhea" id="RHEA:15197"/>
        <dbReference type="Rhea" id="RHEA-COMP:12418"/>
        <dbReference type="Rhea" id="RHEA-COMP:12419"/>
        <dbReference type="ChEBI" id="CHEBI:15378"/>
        <dbReference type="ChEBI" id="CHEBI:57856"/>
        <dbReference type="ChEBI" id="CHEBI:59789"/>
        <dbReference type="ChEBI" id="CHEBI:90615"/>
        <dbReference type="ChEBI" id="CHEBI:90616"/>
        <dbReference type="EC" id="2.1.1.72"/>
    </reaction>
</comment>
<evidence type="ECO:0000256" key="2">
    <source>
        <dbReference type="ARBA" id="ARBA00011900"/>
    </source>
</evidence>
<dbReference type="PRINTS" id="PR00506">
    <property type="entry name" value="D21N6MTFRASE"/>
</dbReference>
<name>A0ABT8DGQ2_9FLAO</name>
<evidence type="ECO:0000256" key="1">
    <source>
        <dbReference type="ARBA" id="ARBA00006594"/>
    </source>
</evidence>
<organism evidence="8 9">
    <name type="scientific">Aequorivita aurantiaca</name>
    <dbReference type="NCBI Taxonomy" id="3053356"/>
    <lineage>
        <taxon>Bacteria</taxon>
        <taxon>Pseudomonadati</taxon>
        <taxon>Bacteroidota</taxon>
        <taxon>Flavobacteriia</taxon>
        <taxon>Flavobacteriales</taxon>
        <taxon>Flavobacteriaceae</taxon>
        <taxon>Aequorivita</taxon>
    </lineage>
</organism>
<protein>
    <recommendedName>
        <fullName evidence="2">site-specific DNA-methyltransferase (adenine-specific)</fullName>
        <ecNumber evidence="2">2.1.1.72</ecNumber>
    </recommendedName>
</protein>
<evidence type="ECO:0000313" key="8">
    <source>
        <dbReference type="EMBL" id="MDN3723909.1"/>
    </source>
</evidence>
<dbReference type="EC" id="2.1.1.72" evidence="2"/>
<evidence type="ECO:0000313" key="9">
    <source>
        <dbReference type="Proteomes" id="UP001244787"/>
    </source>
</evidence>
<evidence type="ECO:0000259" key="7">
    <source>
        <dbReference type="Pfam" id="PF01555"/>
    </source>
</evidence>
<keyword evidence="5" id="KW-0949">S-adenosyl-L-methionine</keyword>
<reference evidence="8 9" key="1">
    <citation type="submission" date="2023-06" db="EMBL/GenBank/DDBJ databases">
        <authorList>
            <person name="Ye Y.-Q."/>
            <person name="Du Z.-J."/>
        </authorList>
    </citation>
    <scope>NUCLEOTIDE SEQUENCE [LARGE SCALE GENOMIC DNA]</scope>
    <source>
        <strain evidence="8 9">SDUM287046</strain>
    </source>
</reference>
<keyword evidence="9" id="KW-1185">Reference proteome</keyword>